<dbReference type="Pfam" id="PF01725">
    <property type="entry name" value="Ham1p_like"/>
    <property type="match status" value="1"/>
</dbReference>
<evidence type="ECO:0000256" key="2">
    <source>
        <dbReference type="ARBA" id="ARBA00011738"/>
    </source>
</evidence>
<proteinExistence type="inferred from homology"/>
<dbReference type="Proteomes" id="UP000185494">
    <property type="component" value="Chromosome 1"/>
</dbReference>
<feature type="binding site" evidence="10">
    <location>
        <position position="75"/>
    </location>
    <ligand>
        <name>Mg(2+)</name>
        <dbReference type="ChEBI" id="CHEBI:18420"/>
    </ligand>
</feature>
<dbReference type="InterPro" id="IPR029001">
    <property type="entry name" value="ITPase-like_fam"/>
</dbReference>
<feature type="active site" description="Proton acceptor" evidence="10">
    <location>
        <position position="75"/>
    </location>
</feature>
<evidence type="ECO:0000256" key="5">
    <source>
        <dbReference type="ARBA" id="ARBA00022801"/>
    </source>
</evidence>
<dbReference type="PANTHER" id="PTHR11067:SF9">
    <property type="entry name" value="INOSINE TRIPHOSPHATE PYROPHOSPHATASE"/>
    <property type="match status" value="1"/>
</dbReference>
<feature type="binding site" evidence="10">
    <location>
        <position position="76"/>
    </location>
    <ligand>
        <name>substrate</name>
    </ligand>
</feature>
<keyword evidence="4 10" id="KW-0547">Nucleotide-binding</keyword>
<comment type="catalytic activity">
    <reaction evidence="8 10">
        <text>dITP + H2O = dIMP + diphosphate + H(+)</text>
        <dbReference type="Rhea" id="RHEA:28342"/>
        <dbReference type="ChEBI" id="CHEBI:15377"/>
        <dbReference type="ChEBI" id="CHEBI:15378"/>
        <dbReference type="ChEBI" id="CHEBI:33019"/>
        <dbReference type="ChEBI" id="CHEBI:61194"/>
        <dbReference type="ChEBI" id="CHEBI:61382"/>
        <dbReference type="EC" id="3.6.1.66"/>
    </reaction>
</comment>
<dbReference type="SUPFAM" id="SSF52972">
    <property type="entry name" value="ITPase-like"/>
    <property type="match status" value="1"/>
</dbReference>
<dbReference type="CDD" id="cd00515">
    <property type="entry name" value="HAM1"/>
    <property type="match status" value="1"/>
</dbReference>
<keyword evidence="14" id="KW-1185">Reference proteome</keyword>
<evidence type="ECO:0000256" key="7">
    <source>
        <dbReference type="ARBA" id="ARBA00023080"/>
    </source>
</evidence>
<dbReference type="GO" id="GO:0009117">
    <property type="term" value="P:nucleotide metabolic process"/>
    <property type="evidence" value="ECO:0007669"/>
    <property type="project" value="UniProtKB-KW"/>
</dbReference>
<feature type="binding site" evidence="10">
    <location>
        <begin position="191"/>
        <end position="192"/>
    </location>
    <ligand>
        <name>substrate</name>
    </ligand>
</feature>
<dbReference type="EMBL" id="JAVVDO010000032">
    <property type="protein sequence ID" value="MDT8332630.1"/>
    <property type="molecule type" value="Genomic_DNA"/>
</dbReference>
<feature type="binding site" evidence="10">
    <location>
        <position position="46"/>
    </location>
    <ligand>
        <name>Mg(2+)</name>
        <dbReference type="ChEBI" id="CHEBI:18420"/>
    </ligand>
</feature>
<reference evidence="12" key="3">
    <citation type="submission" date="2023-09" db="EMBL/GenBank/DDBJ databases">
        <authorList>
            <person name="Schober I."/>
            <person name="Bunk B."/>
        </authorList>
    </citation>
    <scope>NUCLEOTIDE SEQUENCE</scope>
    <source>
        <strain evidence="12">DSM 103800</strain>
    </source>
</reference>
<dbReference type="GO" id="GO:0036222">
    <property type="term" value="F:XTP diphosphatase activity"/>
    <property type="evidence" value="ECO:0007669"/>
    <property type="project" value="UniProtKB-UniRule"/>
</dbReference>
<protein>
    <recommendedName>
        <fullName evidence="10">dITP/XTP pyrophosphatase</fullName>
        <ecNumber evidence="10">3.6.1.66</ecNumber>
    </recommendedName>
    <alternativeName>
        <fullName evidence="10">Non-canonical purine NTP pyrophosphatase</fullName>
    </alternativeName>
    <alternativeName>
        <fullName evidence="10">Non-standard purine NTP pyrophosphatase</fullName>
    </alternativeName>
    <alternativeName>
        <fullName evidence="10">Nucleoside-triphosphate diphosphatase</fullName>
    </alternativeName>
    <alternativeName>
        <fullName evidence="10">Nucleoside-triphosphate pyrophosphatase</fullName>
        <shortName evidence="10">NTPase</shortName>
    </alternativeName>
</protein>
<evidence type="ECO:0000256" key="1">
    <source>
        <dbReference type="ARBA" id="ARBA00008023"/>
    </source>
</evidence>
<keyword evidence="7 10" id="KW-0546">Nucleotide metabolism</keyword>
<keyword evidence="3 10" id="KW-0479">Metal-binding</keyword>
<comment type="subunit">
    <text evidence="2 10">Homodimer.</text>
</comment>
<evidence type="ECO:0000313" key="14">
    <source>
        <dbReference type="Proteomes" id="UP001258945"/>
    </source>
</evidence>
<dbReference type="Proteomes" id="UP001258945">
    <property type="component" value="Unassembled WGS sequence"/>
</dbReference>
<evidence type="ECO:0000313" key="13">
    <source>
        <dbReference type="Proteomes" id="UP000185494"/>
    </source>
</evidence>
<accession>A0A1L7AI67</accession>
<feature type="binding site" evidence="10">
    <location>
        <position position="186"/>
    </location>
    <ligand>
        <name>substrate</name>
    </ligand>
</feature>
<dbReference type="InterPro" id="IPR002637">
    <property type="entry name" value="RdgB/HAM1"/>
</dbReference>
<dbReference type="GO" id="GO:0035870">
    <property type="term" value="F:dITP diphosphatase activity"/>
    <property type="evidence" value="ECO:0007669"/>
    <property type="project" value="UniProtKB-UniRule"/>
</dbReference>
<dbReference type="InterPro" id="IPR020922">
    <property type="entry name" value="dITP/XTP_pyrophosphatase"/>
</dbReference>
<comment type="catalytic activity">
    <reaction evidence="9 10">
        <text>XTP + H2O = XMP + diphosphate + H(+)</text>
        <dbReference type="Rhea" id="RHEA:28610"/>
        <dbReference type="ChEBI" id="CHEBI:15377"/>
        <dbReference type="ChEBI" id="CHEBI:15378"/>
        <dbReference type="ChEBI" id="CHEBI:33019"/>
        <dbReference type="ChEBI" id="CHEBI:57464"/>
        <dbReference type="ChEBI" id="CHEBI:61314"/>
        <dbReference type="EC" id="3.6.1.66"/>
    </reaction>
</comment>
<comment type="similarity">
    <text evidence="1 10">Belongs to the HAM1 NTPase family.</text>
</comment>
<feature type="binding site" evidence="10">
    <location>
        <begin position="163"/>
        <end position="166"/>
    </location>
    <ligand>
        <name>substrate</name>
    </ligand>
</feature>
<comment type="function">
    <text evidence="10">Pyrophosphatase that catalyzes the hydrolysis of nucleoside triphosphates to their monophosphate derivatives, with a high preference for the non-canonical purine nucleotides XTP (xanthosine triphosphate), dITP (deoxyinosine triphosphate) and ITP. Seems to function as a house-cleaning enzyme that removes non-canonical purine nucleotides from the nucleotide pool, thus preventing their incorporation into DNA/RNA and avoiding chromosomal lesions.</text>
</comment>
<evidence type="ECO:0000256" key="8">
    <source>
        <dbReference type="ARBA" id="ARBA00051875"/>
    </source>
</evidence>
<dbReference type="HAMAP" id="MF_01405">
    <property type="entry name" value="Non_canon_purine_NTPase"/>
    <property type="match status" value="1"/>
</dbReference>
<dbReference type="GO" id="GO:0046872">
    <property type="term" value="F:metal ion binding"/>
    <property type="evidence" value="ECO:0007669"/>
    <property type="project" value="UniProtKB-KW"/>
</dbReference>
<dbReference type="Gene3D" id="3.90.950.10">
    <property type="match status" value="1"/>
</dbReference>
<comment type="catalytic activity">
    <reaction evidence="10">
        <text>ITP + H2O = IMP + diphosphate + H(+)</text>
        <dbReference type="Rhea" id="RHEA:29399"/>
        <dbReference type="ChEBI" id="CHEBI:15377"/>
        <dbReference type="ChEBI" id="CHEBI:15378"/>
        <dbReference type="ChEBI" id="CHEBI:33019"/>
        <dbReference type="ChEBI" id="CHEBI:58053"/>
        <dbReference type="ChEBI" id="CHEBI:61402"/>
        <dbReference type="EC" id="3.6.1.66"/>
    </reaction>
</comment>
<sequence>MTRRLTEKRLILATHNAGKVREVAALLAPWGLEVTGVGDLGLPEPEETETSFLGNARIKALAAAMATGQVALADDSGFSVAALDGMPGVWTADWAKQPDGTRDYAKAMAEVARKAGEADPEGKDRGAWFSCALVLAWPDGHTEGFLGEAHGTWIWPGRGTEGHGYDPIFVPAGETLSFAEMDPARKNAISHRARAFALLAEACLPPLR</sequence>
<dbReference type="KEGG" id="rgi:RGI145_16705"/>
<dbReference type="AlphaFoldDB" id="A0A1L7AI67"/>
<evidence type="ECO:0000313" key="12">
    <source>
        <dbReference type="EMBL" id="MDT8332630.1"/>
    </source>
</evidence>
<dbReference type="EC" id="3.6.1.66" evidence="10"/>
<dbReference type="GO" id="GO:0005829">
    <property type="term" value="C:cytosol"/>
    <property type="evidence" value="ECO:0007669"/>
    <property type="project" value="TreeGrafter"/>
</dbReference>
<dbReference type="FunFam" id="3.90.950.10:FF:000001">
    <property type="entry name" value="dITP/XTP pyrophosphatase"/>
    <property type="match status" value="1"/>
</dbReference>
<reference evidence="11 13" key="1">
    <citation type="submission" date="2016-05" db="EMBL/GenBank/DDBJ databases">
        <title>Complete Genome and Methylome Analysis of Psychrotrophic Bacterial Isolates from Antarctic Lake Untersee.</title>
        <authorList>
            <person name="Fomenkov A."/>
            <person name="Akimov V.N."/>
            <person name="Vasilyeva L.V."/>
            <person name="Andersen D."/>
            <person name="Vincze T."/>
            <person name="Roberts R.J."/>
        </authorList>
    </citation>
    <scope>NUCLEOTIDE SEQUENCE [LARGE SCALE GENOMIC DNA]</scope>
    <source>
        <strain evidence="11 13">U14-5</strain>
    </source>
</reference>
<keyword evidence="5 10" id="KW-0378">Hydrolase</keyword>
<name>A0A1L7AI67_9PROT</name>
<evidence type="ECO:0000256" key="3">
    <source>
        <dbReference type="ARBA" id="ARBA00022723"/>
    </source>
</evidence>
<evidence type="ECO:0000256" key="10">
    <source>
        <dbReference type="HAMAP-Rule" id="MF_01405"/>
    </source>
</evidence>
<dbReference type="RefSeq" id="WP_075799267.1">
    <property type="nucleotide sequence ID" value="NZ_CP015583.1"/>
</dbReference>
<dbReference type="EMBL" id="CP015583">
    <property type="protein sequence ID" value="APT58506.1"/>
    <property type="molecule type" value="Genomic_DNA"/>
</dbReference>
<evidence type="ECO:0000256" key="9">
    <source>
        <dbReference type="ARBA" id="ARBA00052017"/>
    </source>
</evidence>
<reference evidence="12 14" key="2">
    <citation type="journal article" date="2019" name="Microb. Pathog.">
        <title>Comparison of VITEK 2, MALDI-TOF MS, 16S rRNA gene sequencing, and whole-genome sequencing for identification of Roseomonas mucosa.</title>
        <authorList>
            <person name="Rudolph W.W."/>
            <person name="Gunzer F."/>
            <person name="Trauth M."/>
            <person name="Bunk B."/>
            <person name="Bigge R."/>
            <person name="Schrottner P."/>
        </authorList>
    </citation>
    <scope>NUCLEOTIDE SEQUENCE [LARGE SCALE GENOMIC DNA]</scope>
    <source>
        <strain evidence="12 14">DSM 103800</strain>
    </source>
</reference>
<gene>
    <name evidence="11" type="ORF">RGI145_16705</name>
    <name evidence="12" type="ORF">RQ831_16350</name>
</gene>
<feature type="binding site" evidence="10">
    <location>
        <begin position="14"/>
        <end position="19"/>
    </location>
    <ligand>
        <name>substrate</name>
    </ligand>
</feature>
<dbReference type="PANTHER" id="PTHR11067">
    <property type="entry name" value="INOSINE TRIPHOSPHATE PYROPHOSPHATASE/HAM1 PROTEIN"/>
    <property type="match status" value="1"/>
</dbReference>
<dbReference type="GO" id="GO:0036220">
    <property type="term" value="F:ITP diphosphatase activity"/>
    <property type="evidence" value="ECO:0007669"/>
    <property type="project" value="UniProtKB-UniRule"/>
</dbReference>
<comment type="cofactor">
    <cofactor evidence="10">
        <name>Mg(2+)</name>
        <dbReference type="ChEBI" id="CHEBI:18420"/>
    </cofactor>
    <text evidence="10">Binds 1 Mg(2+) ion per subunit.</text>
</comment>
<evidence type="ECO:0000256" key="4">
    <source>
        <dbReference type="ARBA" id="ARBA00022741"/>
    </source>
</evidence>
<organism evidence="11 13">
    <name type="scientific">Roseomonas gilardii</name>
    <dbReference type="NCBI Taxonomy" id="257708"/>
    <lineage>
        <taxon>Bacteria</taxon>
        <taxon>Pseudomonadati</taxon>
        <taxon>Pseudomonadota</taxon>
        <taxon>Alphaproteobacteria</taxon>
        <taxon>Acetobacterales</taxon>
        <taxon>Roseomonadaceae</taxon>
        <taxon>Roseomonas</taxon>
    </lineage>
</organism>
<keyword evidence="6 10" id="KW-0460">Magnesium</keyword>
<dbReference type="GO" id="GO:0000166">
    <property type="term" value="F:nucleotide binding"/>
    <property type="evidence" value="ECO:0007669"/>
    <property type="project" value="UniProtKB-KW"/>
</dbReference>
<evidence type="ECO:0000256" key="6">
    <source>
        <dbReference type="ARBA" id="ARBA00022842"/>
    </source>
</evidence>
<dbReference type="eggNOG" id="COG0127">
    <property type="taxonomic scope" value="Bacteria"/>
</dbReference>
<dbReference type="GO" id="GO:0017111">
    <property type="term" value="F:ribonucleoside triphosphate phosphatase activity"/>
    <property type="evidence" value="ECO:0007669"/>
    <property type="project" value="InterPro"/>
</dbReference>
<evidence type="ECO:0000313" key="11">
    <source>
        <dbReference type="EMBL" id="APT58506.1"/>
    </source>
</evidence>
<dbReference type="GO" id="GO:0009146">
    <property type="term" value="P:purine nucleoside triphosphate catabolic process"/>
    <property type="evidence" value="ECO:0007669"/>
    <property type="project" value="UniProtKB-UniRule"/>
</dbReference>
<dbReference type="STRING" id="257708.RGI145_16705"/>